<dbReference type="AlphaFoldDB" id="A0AAV9SNJ0"/>
<gene>
    <name evidence="2" type="ORF">CRENBAI_003127</name>
</gene>
<dbReference type="EMBL" id="JAHHUM010000115">
    <property type="protein sequence ID" value="KAK5622465.1"/>
    <property type="molecule type" value="Genomic_DNA"/>
</dbReference>
<organism evidence="2 3">
    <name type="scientific">Crenichthys baileyi</name>
    <name type="common">White River springfish</name>
    <dbReference type="NCBI Taxonomy" id="28760"/>
    <lineage>
        <taxon>Eukaryota</taxon>
        <taxon>Metazoa</taxon>
        <taxon>Chordata</taxon>
        <taxon>Craniata</taxon>
        <taxon>Vertebrata</taxon>
        <taxon>Euteleostomi</taxon>
        <taxon>Actinopterygii</taxon>
        <taxon>Neopterygii</taxon>
        <taxon>Teleostei</taxon>
        <taxon>Neoteleostei</taxon>
        <taxon>Acanthomorphata</taxon>
        <taxon>Ovalentaria</taxon>
        <taxon>Atherinomorphae</taxon>
        <taxon>Cyprinodontiformes</taxon>
        <taxon>Goodeidae</taxon>
        <taxon>Crenichthys</taxon>
    </lineage>
</organism>
<comment type="caution">
    <text evidence="2">The sequence shown here is derived from an EMBL/GenBank/DDBJ whole genome shotgun (WGS) entry which is preliminary data.</text>
</comment>
<protein>
    <submittedName>
        <fullName evidence="2">Uncharacterized protein</fullName>
    </submittedName>
</protein>
<feature type="compositionally biased region" description="Basic and acidic residues" evidence="1">
    <location>
        <begin position="1"/>
        <end position="10"/>
    </location>
</feature>
<evidence type="ECO:0000313" key="2">
    <source>
        <dbReference type="EMBL" id="KAK5622465.1"/>
    </source>
</evidence>
<feature type="region of interest" description="Disordered" evidence="1">
    <location>
        <begin position="1"/>
        <end position="25"/>
    </location>
</feature>
<proteinExistence type="predicted"/>
<dbReference type="Proteomes" id="UP001311232">
    <property type="component" value="Unassembled WGS sequence"/>
</dbReference>
<keyword evidence="3" id="KW-1185">Reference proteome</keyword>
<name>A0AAV9SNJ0_9TELE</name>
<sequence>MEDTSHRDRNPTLVTGTGPWKQEGKGFPAPLKHLLMSLMSYSFGACQLHPAGEIRENNREATHKPARSLWSVTVWP</sequence>
<evidence type="ECO:0000313" key="3">
    <source>
        <dbReference type="Proteomes" id="UP001311232"/>
    </source>
</evidence>
<accession>A0AAV9SNJ0</accession>
<evidence type="ECO:0000256" key="1">
    <source>
        <dbReference type="SAM" id="MobiDB-lite"/>
    </source>
</evidence>
<reference evidence="2 3" key="1">
    <citation type="submission" date="2021-06" db="EMBL/GenBank/DDBJ databases">
        <authorList>
            <person name="Palmer J.M."/>
        </authorList>
    </citation>
    <scope>NUCLEOTIDE SEQUENCE [LARGE SCALE GENOMIC DNA]</scope>
    <source>
        <strain evidence="2 3">MEX-2019</strain>
        <tissue evidence="2">Muscle</tissue>
    </source>
</reference>